<accession>A0A9D1A7N3</accession>
<gene>
    <name evidence="2" type="ORF">IAA70_05105</name>
</gene>
<keyword evidence="1" id="KW-0472">Membrane</keyword>
<feature type="transmembrane region" description="Helical" evidence="1">
    <location>
        <begin position="15"/>
        <end position="32"/>
    </location>
</feature>
<evidence type="ECO:0000256" key="1">
    <source>
        <dbReference type="SAM" id="Phobius"/>
    </source>
</evidence>
<keyword evidence="1" id="KW-0812">Transmembrane</keyword>
<dbReference type="InterPro" id="IPR005325">
    <property type="entry name" value="DUF308_memb"/>
</dbReference>
<name>A0A9D1A7N3_9FIRM</name>
<keyword evidence="1" id="KW-1133">Transmembrane helix</keyword>
<proteinExistence type="predicted"/>
<feature type="transmembrane region" description="Helical" evidence="1">
    <location>
        <begin position="96"/>
        <end position="117"/>
    </location>
</feature>
<evidence type="ECO:0000313" key="2">
    <source>
        <dbReference type="EMBL" id="HIR09764.1"/>
    </source>
</evidence>
<feature type="transmembrane region" description="Helical" evidence="1">
    <location>
        <begin position="67"/>
        <end position="89"/>
    </location>
</feature>
<dbReference type="EMBL" id="DVGD01000155">
    <property type="protein sequence ID" value="HIR09764.1"/>
    <property type="molecule type" value="Genomic_DNA"/>
</dbReference>
<comment type="caution">
    <text evidence="2">The sequence shown here is derived from an EMBL/GenBank/DDBJ whole genome shotgun (WGS) entry which is preliminary data.</text>
</comment>
<reference evidence="2" key="2">
    <citation type="journal article" date="2021" name="PeerJ">
        <title>Extensive microbial diversity within the chicken gut microbiome revealed by metagenomics and culture.</title>
        <authorList>
            <person name="Gilroy R."/>
            <person name="Ravi A."/>
            <person name="Getino M."/>
            <person name="Pursley I."/>
            <person name="Horton D.L."/>
            <person name="Alikhan N.F."/>
            <person name="Baker D."/>
            <person name="Gharbi K."/>
            <person name="Hall N."/>
            <person name="Watson M."/>
            <person name="Adriaenssens E.M."/>
            <person name="Foster-Nyarko E."/>
            <person name="Jarju S."/>
            <person name="Secka A."/>
            <person name="Antonio M."/>
            <person name="Oren A."/>
            <person name="Chaudhuri R.R."/>
            <person name="La Ragione R."/>
            <person name="Hildebrand F."/>
            <person name="Pallen M.J."/>
        </authorList>
    </citation>
    <scope>NUCLEOTIDE SEQUENCE</scope>
    <source>
        <strain evidence="2">ChiHjej9B8-7071</strain>
    </source>
</reference>
<feature type="transmembrane region" description="Helical" evidence="1">
    <location>
        <begin position="39"/>
        <end position="61"/>
    </location>
</feature>
<protein>
    <submittedName>
        <fullName evidence="2">DUF308 domain-containing protein</fullName>
    </submittedName>
</protein>
<sequence>MKSPIRNLRSVKRTYLLFSCLWILLGLALLLFPGLSSRIICYALGGLCLVWSVVKLIGYFSRDPYRLAFQFDLALAVLCLILGLVLIFFSRAVISMLPVIVGIFTVVSGVFKLQTAFEARRFGIASWPWLLVLSIAAIAVGALVLILPYQTAMLSIRLMGLAIIVGGIEDLTATACTVNTKKNGTVIDVDDFWEV</sequence>
<reference evidence="2" key="1">
    <citation type="submission" date="2020-10" db="EMBL/GenBank/DDBJ databases">
        <authorList>
            <person name="Gilroy R."/>
        </authorList>
    </citation>
    <scope>NUCLEOTIDE SEQUENCE</scope>
    <source>
        <strain evidence="2">ChiHjej9B8-7071</strain>
    </source>
</reference>
<feature type="transmembrane region" description="Helical" evidence="1">
    <location>
        <begin position="129"/>
        <end position="149"/>
    </location>
</feature>
<dbReference type="Pfam" id="PF03729">
    <property type="entry name" value="DUF308"/>
    <property type="match status" value="2"/>
</dbReference>
<evidence type="ECO:0000313" key="3">
    <source>
        <dbReference type="Proteomes" id="UP000824258"/>
    </source>
</evidence>
<dbReference type="PANTHER" id="PTHR34989">
    <property type="entry name" value="PROTEIN HDED"/>
    <property type="match status" value="1"/>
</dbReference>
<dbReference type="PANTHER" id="PTHR34989:SF1">
    <property type="entry name" value="PROTEIN HDED"/>
    <property type="match status" value="1"/>
</dbReference>
<organism evidence="2 3">
    <name type="scientific">Candidatus Avoscillospira stercoripullorum</name>
    <dbReference type="NCBI Taxonomy" id="2840709"/>
    <lineage>
        <taxon>Bacteria</taxon>
        <taxon>Bacillati</taxon>
        <taxon>Bacillota</taxon>
        <taxon>Clostridia</taxon>
        <taxon>Eubacteriales</taxon>
        <taxon>Oscillospiraceae</taxon>
        <taxon>Oscillospiraceae incertae sedis</taxon>
        <taxon>Candidatus Avoscillospira</taxon>
    </lineage>
</organism>
<dbReference type="GO" id="GO:0005886">
    <property type="term" value="C:plasma membrane"/>
    <property type="evidence" value="ECO:0007669"/>
    <property type="project" value="TreeGrafter"/>
</dbReference>
<dbReference type="AlphaFoldDB" id="A0A9D1A7N3"/>
<dbReference type="InterPro" id="IPR052712">
    <property type="entry name" value="Acid_resist_chaperone_HdeD"/>
</dbReference>
<dbReference type="Proteomes" id="UP000824258">
    <property type="component" value="Unassembled WGS sequence"/>
</dbReference>